<proteinExistence type="inferred from homology"/>
<dbReference type="GO" id="GO:0005730">
    <property type="term" value="C:nucleolus"/>
    <property type="evidence" value="ECO:0007669"/>
    <property type="project" value="UniProtKB-SubCell"/>
</dbReference>
<feature type="region of interest" description="Disordered" evidence="5">
    <location>
        <begin position="393"/>
        <end position="619"/>
    </location>
</feature>
<evidence type="ECO:0000256" key="1">
    <source>
        <dbReference type="ARBA" id="ARBA00004604"/>
    </source>
</evidence>
<feature type="compositionally biased region" description="Basic and acidic residues" evidence="5">
    <location>
        <begin position="503"/>
        <end position="539"/>
    </location>
</feature>
<dbReference type="InterPro" id="IPR012580">
    <property type="entry name" value="NUC153"/>
</dbReference>
<feature type="compositionally biased region" description="Basic residues" evidence="5">
    <location>
        <begin position="463"/>
        <end position="474"/>
    </location>
</feature>
<feature type="compositionally biased region" description="Acidic residues" evidence="5">
    <location>
        <begin position="143"/>
        <end position="163"/>
    </location>
</feature>
<dbReference type="GO" id="GO:0006364">
    <property type="term" value="P:rRNA processing"/>
    <property type="evidence" value="ECO:0007669"/>
    <property type="project" value="InterPro"/>
</dbReference>
<feature type="compositionally biased region" description="Basic and acidic residues" evidence="5">
    <location>
        <begin position="732"/>
        <end position="743"/>
    </location>
</feature>
<dbReference type="InterPro" id="IPR056750">
    <property type="entry name" value="RRM_ESF1"/>
</dbReference>
<evidence type="ECO:0000259" key="6">
    <source>
        <dbReference type="Pfam" id="PF08159"/>
    </source>
</evidence>
<evidence type="ECO:0000256" key="5">
    <source>
        <dbReference type="SAM" id="MobiDB-lite"/>
    </source>
</evidence>
<dbReference type="Pfam" id="PF08159">
    <property type="entry name" value="NUC153"/>
    <property type="match status" value="1"/>
</dbReference>
<evidence type="ECO:0000256" key="4">
    <source>
        <dbReference type="ARBA" id="ARBA00023242"/>
    </source>
</evidence>
<dbReference type="EMBL" id="HBEW01001760">
    <property type="protein sequence ID" value="CAD8577955.1"/>
    <property type="molecule type" value="Transcribed_RNA"/>
</dbReference>
<feature type="domain" description="NUC153" evidence="6">
    <location>
        <begin position="697"/>
        <end position="719"/>
    </location>
</feature>
<feature type="region of interest" description="Disordered" evidence="5">
    <location>
        <begin position="732"/>
        <end position="756"/>
    </location>
</feature>
<dbReference type="AlphaFoldDB" id="A0A6U0AW42"/>
<feature type="compositionally biased region" description="Basic and acidic residues" evidence="5">
    <location>
        <begin position="125"/>
        <end position="136"/>
    </location>
</feature>
<dbReference type="PANTHER" id="PTHR12202">
    <property type="entry name" value="ESF1 HOMOLOG"/>
    <property type="match status" value="1"/>
</dbReference>
<sequence>MAKDADGDAPPPRFGAKAKSDTSDTKPRYAPSMADVVHDDRFAAMHRDPRFMAMPKKASQIAIDARFKGVFDDPNFASGGGAGGRDKRGRKSEGHKDKMAKQRADMAAYYTLDDEDEDGDDEGLDEKLGKSMDRMRGVGLESSSDEDESEDEDAVASEEEEEGVLPTMLVGEADKDIPITDATRRLAIVNCEWQHIRACDLYAVLRSFVPKGGNLERITVYPSDFGLERMAVENKFGPLGAFKRADNPRKVAITKKSAENGNESDEGEEVDNEQMRQYERDRLRYYYAIAEFDSVKTAMGVYHECDGIEYERSSFKLDLRYVDDETSFENREVRDVATDIPPDYEAPDFQVKALQHSNVKLSWDDDDPMRRKTFRRKITEDNLKDEDFAAYLASDSEDSESESEDPGEQTEDAKAAKKAYLAQLLGGDGTIEDDGDDDKDDFFMSDEDGDDAEDTAKASTKAFKAKRDKKRFGSKTKEGEMEVTFHAGLEEFGARIKKKKKDGKLGVKETVYEQQERLRKEKRDAKRKAAEKSKDGKANDEEDFENDDDDNDGAATFDDPFFMDDGGDIDFDAEYESDDGGKKKTKKSKFDDDDGDAAPSKTSLKKAKKKAKNGEVDERAQADLELLLMDDKQIMGKSDGIVGAKIAKKTDDEEEPKKKKSRKERLAEKRRARGKAARRAESDDEDGGEPTKLDTGDDRFAALYESHHFSLDPTDPRYKDVENKKLIINERDKRRKTKSETKSKVVSALQSEAKEVGSTELQNMLASLKRKSGKKTT</sequence>
<feature type="compositionally biased region" description="Acidic residues" evidence="5">
    <location>
        <begin position="540"/>
        <end position="552"/>
    </location>
</feature>
<feature type="compositionally biased region" description="Acidic residues" evidence="5">
    <location>
        <begin position="112"/>
        <end position="124"/>
    </location>
</feature>
<evidence type="ECO:0000256" key="3">
    <source>
        <dbReference type="ARBA" id="ARBA00023054"/>
    </source>
</evidence>
<feature type="domain" description="ESF1 RRM" evidence="7">
    <location>
        <begin position="183"/>
        <end position="338"/>
    </location>
</feature>
<feature type="compositionally biased region" description="Acidic residues" evidence="5">
    <location>
        <begin position="430"/>
        <end position="453"/>
    </location>
</feature>
<feature type="region of interest" description="Disordered" evidence="5">
    <location>
        <begin position="1"/>
        <end position="33"/>
    </location>
</feature>
<evidence type="ECO:0000259" key="7">
    <source>
        <dbReference type="Pfam" id="PF25121"/>
    </source>
</evidence>
<feature type="compositionally biased region" description="Basic and acidic residues" evidence="5">
    <location>
        <begin position="91"/>
        <end position="104"/>
    </location>
</feature>
<feature type="region of interest" description="Disordered" evidence="5">
    <location>
        <begin position="631"/>
        <end position="698"/>
    </location>
</feature>
<comment type="similarity">
    <text evidence="2">Belongs to the ESF1 family.</text>
</comment>
<protein>
    <submittedName>
        <fullName evidence="8">Uncharacterized protein</fullName>
    </submittedName>
</protein>
<accession>A0A6U0AW42</accession>
<evidence type="ECO:0000256" key="2">
    <source>
        <dbReference type="ARBA" id="ARBA00009087"/>
    </source>
</evidence>
<feature type="compositionally biased region" description="Basic and acidic residues" evidence="5">
    <location>
        <begin position="689"/>
        <end position="698"/>
    </location>
</feature>
<name>A0A6U0AW42_9CHLO</name>
<keyword evidence="4" id="KW-0539">Nucleus</keyword>
<feature type="compositionally biased region" description="Acidic residues" evidence="5">
    <location>
        <begin position="561"/>
        <end position="578"/>
    </location>
</feature>
<feature type="compositionally biased region" description="Acidic residues" evidence="5">
    <location>
        <begin position="262"/>
        <end position="272"/>
    </location>
</feature>
<dbReference type="InterPro" id="IPR039754">
    <property type="entry name" value="Esf1"/>
</dbReference>
<evidence type="ECO:0000313" key="8">
    <source>
        <dbReference type="EMBL" id="CAD8577955.1"/>
    </source>
</evidence>
<feature type="region of interest" description="Disordered" evidence="5">
    <location>
        <begin position="254"/>
        <end position="275"/>
    </location>
</feature>
<comment type="subcellular location">
    <subcellularLocation>
        <location evidence="1">Nucleus</location>
        <location evidence="1">Nucleolus</location>
    </subcellularLocation>
</comment>
<organism evidence="8">
    <name type="scientific">Ostreococcus mediterraneus</name>
    <dbReference type="NCBI Taxonomy" id="1486918"/>
    <lineage>
        <taxon>Eukaryota</taxon>
        <taxon>Viridiplantae</taxon>
        <taxon>Chlorophyta</taxon>
        <taxon>Mamiellophyceae</taxon>
        <taxon>Mamiellales</taxon>
        <taxon>Bathycoccaceae</taxon>
        <taxon>Ostreococcus</taxon>
    </lineage>
</organism>
<dbReference type="GO" id="GO:0003723">
    <property type="term" value="F:RNA binding"/>
    <property type="evidence" value="ECO:0007669"/>
    <property type="project" value="TreeGrafter"/>
</dbReference>
<feature type="region of interest" description="Disordered" evidence="5">
    <location>
        <begin position="70"/>
        <end position="163"/>
    </location>
</feature>
<reference evidence="8" key="1">
    <citation type="submission" date="2021-01" db="EMBL/GenBank/DDBJ databases">
        <authorList>
            <person name="Corre E."/>
            <person name="Pelletier E."/>
            <person name="Niang G."/>
            <person name="Scheremetjew M."/>
            <person name="Finn R."/>
            <person name="Kale V."/>
            <person name="Holt S."/>
            <person name="Cochrane G."/>
            <person name="Meng A."/>
            <person name="Brown T."/>
            <person name="Cohen L."/>
        </authorList>
    </citation>
    <scope>NUCLEOTIDE SEQUENCE</scope>
    <source>
        <strain evidence="8">Clade-D-RCC2572</strain>
    </source>
</reference>
<feature type="compositionally biased region" description="Basic and acidic residues" evidence="5">
    <location>
        <begin position="18"/>
        <end position="27"/>
    </location>
</feature>
<gene>
    <name evidence="8" type="ORF">OMED0929_LOCUS1480</name>
</gene>
<keyword evidence="3" id="KW-0175">Coiled coil</keyword>
<dbReference type="Pfam" id="PF25121">
    <property type="entry name" value="RRM_ESF1"/>
    <property type="match status" value="1"/>
</dbReference>
<feature type="compositionally biased region" description="Acidic residues" evidence="5">
    <location>
        <begin position="395"/>
        <end position="410"/>
    </location>
</feature>
<dbReference type="PANTHER" id="PTHR12202:SF0">
    <property type="entry name" value="ESF1 HOMOLOG"/>
    <property type="match status" value="1"/>
</dbReference>
<feature type="compositionally biased region" description="Basic and acidic residues" evidence="5">
    <location>
        <begin position="648"/>
        <end position="657"/>
    </location>
</feature>